<feature type="domain" description="LRAT" evidence="2">
    <location>
        <begin position="196"/>
        <end position="327"/>
    </location>
</feature>
<keyword evidence="1" id="KW-1133">Transmembrane helix</keyword>
<gene>
    <name evidence="3" type="ORF">XDN619_LOCUS11187</name>
</gene>
<sequence>MSSCISSHMLSASSTTMQQKLRLIWKQIRSSNLLLAGLIDAENISTASLTCLQSRIIQTEEILKLLGRSINLSLFEKESTHYYHLSAGDANMWVNVPSKNDPQVFVANNDNKEIGEEQAIINDDDELTALIKNISCPQKLPYIVFSTIEQAFQYFSSKPRYSKEACVLDPCLPVFKSSLGIGRGDIVCVKRHKYEGKLVSLGAYYHFGVYVGKITTNESSNTPTTLENAVIDLTQNEKGKIIIRASPLVSDKEGEGFLYHKKDSNKPPLFFKAVYKDRTHEQKEMTARRAEKIYRYPDNNVEKYSLLSNNCEHFANACAFGTPYCEQHARFMLTTIPGSCKALSTFIKIARWPLITATESSESIPKWIGIHISYIGEAAALGMLLIECAMRISWDIYLLKKSGGSTSSKIKSILKKRLLSMAPELLAALGFLLVGILCTVTGPIGAIIGIGGFIVLLLLRFIARPRIERWIEEREEARREDFLRWYPSEVARLVMKTADDDDPDEHIMAEFERQNLSGHVVTNMIQEEREGNSAVSFENTFQFLGSEKFKIFMNNLNNIFGHLTMEKIKYAVTVTYQGQSFMLKRSFLTPITAHQVLEMARLNWKIDYAKGDWQLISVGPEDGNRNLVASSVIDNIEKTLDLDADSSITLELSYTEPKRCTLL</sequence>
<evidence type="ECO:0000313" key="3">
    <source>
        <dbReference type="EMBL" id="CAF2064300.1"/>
    </source>
</evidence>
<evidence type="ECO:0000256" key="1">
    <source>
        <dbReference type="SAM" id="Phobius"/>
    </source>
</evidence>
<proteinExistence type="predicted"/>
<name>A0A816QTY9_9BILA</name>
<keyword evidence="1" id="KW-0812">Transmembrane</keyword>
<accession>A0A816QTY9</accession>
<dbReference type="AlphaFoldDB" id="A0A816QTY9"/>
<feature type="transmembrane region" description="Helical" evidence="1">
    <location>
        <begin position="418"/>
        <end position="437"/>
    </location>
</feature>
<dbReference type="InterPro" id="IPR007053">
    <property type="entry name" value="LRAT_dom"/>
</dbReference>
<dbReference type="EMBL" id="CAJNRG010004221">
    <property type="protein sequence ID" value="CAF2064300.1"/>
    <property type="molecule type" value="Genomic_DNA"/>
</dbReference>
<keyword evidence="1" id="KW-0472">Membrane</keyword>
<comment type="caution">
    <text evidence="3">The sequence shown here is derived from an EMBL/GenBank/DDBJ whole genome shotgun (WGS) entry which is preliminary data.</text>
</comment>
<dbReference type="Gene3D" id="3.90.1720.10">
    <property type="entry name" value="endopeptidase domain like (from Nostoc punctiforme)"/>
    <property type="match status" value="1"/>
</dbReference>
<evidence type="ECO:0000259" key="2">
    <source>
        <dbReference type="PROSITE" id="PS51934"/>
    </source>
</evidence>
<dbReference type="PROSITE" id="PS51934">
    <property type="entry name" value="LRAT"/>
    <property type="match status" value="1"/>
</dbReference>
<dbReference type="Pfam" id="PF04970">
    <property type="entry name" value="LRAT"/>
    <property type="match status" value="1"/>
</dbReference>
<organism evidence="3 4">
    <name type="scientific">Rotaria magnacalcarata</name>
    <dbReference type="NCBI Taxonomy" id="392030"/>
    <lineage>
        <taxon>Eukaryota</taxon>
        <taxon>Metazoa</taxon>
        <taxon>Spiralia</taxon>
        <taxon>Gnathifera</taxon>
        <taxon>Rotifera</taxon>
        <taxon>Eurotatoria</taxon>
        <taxon>Bdelloidea</taxon>
        <taxon>Philodinida</taxon>
        <taxon>Philodinidae</taxon>
        <taxon>Rotaria</taxon>
    </lineage>
</organism>
<reference evidence="3" key="1">
    <citation type="submission" date="2021-02" db="EMBL/GenBank/DDBJ databases">
        <authorList>
            <person name="Nowell W R."/>
        </authorList>
    </citation>
    <scope>NUCLEOTIDE SEQUENCE</scope>
</reference>
<evidence type="ECO:0000313" key="4">
    <source>
        <dbReference type="Proteomes" id="UP000663887"/>
    </source>
</evidence>
<dbReference type="Proteomes" id="UP000663887">
    <property type="component" value="Unassembled WGS sequence"/>
</dbReference>
<protein>
    <recommendedName>
        <fullName evidence="2">LRAT domain-containing protein</fullName>
    </recommendedName>
</protein>